<sequence>MVKPKISQHTPSNFKAWSTPNSLNWRILTLLSPTHFLGRFQGVSLPSQRIQVDNQDANLTGSPIVMYSTQFLPLLIRHLKFSRLIASVPYEFDSISGKLIVMKSRRRLLVTQMQYLVMSIYFLVLLCNACISVPKGFPFVILYVILVSLGWNVGLDIAPVQIINSIVTFERDLLEVGECMTTSPETKAMMIFLKFFEFTVMAIPLAVFLLLTVDPCTPPFLLSFSPRCAHITWMRPGREIFVVLFEGWMALEMCSSGTTWAFYILFSVVVTILNYFQLLKSRIGNSNTILKNRACLKLHRSIQILEKYMNGFLMVRVVPTLIICVPLTQIVCSYVCVKLYSKVTMPGFLVFPLLLVNSIVTNVVIFTFASWVNSTSTKVLQTHVRNTVQFGRKKSVIGREIKACGVLKIKFGSNFIDNGTPLVIQNFCMNQTLSLFLISAGRVEGGKIDLLTFKADPLGQMKIEGKALSVSRRHVAVTTSIGYNNDVLITMSANRAPVDVVNRYLYTMKSCTSLSKCQLRRRVEKTVVETINNLEASISDQSTATFYQDLSAPHLIADSFNHDQVELDSEIYDVIDDEIISEPSSSDFSSDSEVQDNQINEELRKWAIENNVTNSATSSLLKILKKHSCFSELLADARSLLSTRRHFTKRDVLPGAYAHFGLENGVKSYVNQLKVVPEVISLLIGIDGIPISKSSKSEYWPILASIFQDRNYKPFCVGIYQGSSKPNDQNEYLQDFVAECKQLLQTGILVKNKLISIQIKGFICDAPARAFITCTKYHSGFSACSKCTQVGERYENRTVFSDKIASRRTDANFGSSTSLEDDHHRGFTILSELGIGLVSKLPLESMHLIYLGVVKKILNLWVGGKPKYLKFSAFQISTISDNLTALRFHMCCEFNRQPRSLVELPRWKATELRQFLLYTGFIVLHNILPPNYLTHFLSLHCAATIYSNDELIASYGDYADQLLNFFVVEFSALYGKENLSYNVHGLLHVYEDVKMFGNINNYSPFSFENHLGILKRLTKSGFSPLSQICGRISERESSSPSHIQRQELKHIHSTGPLIHGYGSPQYKTFVNGNFILKINKRDQFVQMRTGELVKVRNFATDLESGEVWIIGHACLKTAPLYTSPCNSELLGIFTFSKFGPLKKFPLSDISLKMVFSVVHFPETDEVEVTPDIWLDREEEGRLKCWWPPYKNSDKVKTAVKNQSPVNLETWNIYNARILRCFATYAAAREHLSTAAWTSNLESEVEENDEGSRRSARPRALNIEYEESLSGSSRELSSFSKPAAKDKMKANFPPPPVIFTNRSNESSLALTNPGFVLAPGSGTLSRLDDHNKSNESRCSGHADKLPHVVKELAELRQRMDLLTTNVRMVYDLYSKGSPSGRPEKIDYGFPFDTMEAFDELETSIQDKKMFQQLIMELKEIGGTNYKENITNIMTRMMTYNLGSKFCWEGIRKINPKRAFKHCKIKDAIYAAVKDNRNCAGVTDSDIKIKLASWFQHAPEKNKSEHKES</sequence>
<reference evidence="3 4" key="1">
    <citation type="submission" date="2015-12" db="EMBL/GenBank/DDBJ databases">
        <title>The genome of Folsomia candida.</title>
        <authorList>
            <person name="Faddeeva A."/>
            <person name="Derks M.F."/>
            <person name="Anvar Y."/>
            <person name="Smit S."/>
            <person name="Van Straalen N."/>
            <person name="Roelofs D."/>
        </authorList>
    </citation>
    <scope>NUCLEOTIDE SEQUENCE [LARGE SCALE GENOMIC DNA]</scope>
    <source>
        <strain evidence="3 4">VU population</strain>
        <tissue evidence="3">Whole body</tissue>
    </source>
</reference>
<name>A0A226D2F2_FOLCA</name>
<feature type="transmembrane region" description="Helical" evidence="1">
    <location>
        <begin position="260"/>
        <end position="278"/>
    </location>
</feature>
<keyword evidence="1" id="KW-1133">Transmembrane helix</keyword>
<dbReference type="PANTHER" id="PTHR33053:SF24">
    <property type="entry name" value="TRANSPOSASE DOMAIN-CONTAINING PROTEIN"/>
    <property type="match status" value="1"/>
</dbReference>
<accession>A0A226D2F2</accession>
<evidence type="ECO:0000313" key="4">
    <source>
        <dbReference type="Proteomes" id="UP000198287"/>
    </source>
</evidence>
<evidence type="ECO:0000313" key="3">
    <source>
        <dbReference type="EMBL" id="OXA39755.1"/>
    </source>
</evidence>
<dbReference type="InterPro" id="IPR032071">
    <property type="entry name" value="DUF4806"/>
</dbReference>
<evidence type="ECO:0000259" key="2">
    <source>
        <dbReference type="Pfam" id="PF16064"/>
    </source>
</evidence>
<comment type="caution">
    <text evidence="3">The sequence shown here is derived from an EMBL/GenBank/DDBJ whole genome shotgun (WGS) entry which is preliminary data.</text>
</comment>
<dbReference type="Pfam" id="PF16064">
    <property type="entry name" value="DUF4806"/>
    <property type="match status" value="1"/>
</dbReference>
<protein>
    <recommendedName>
        <fullName evidence="2">DUF4806 domain-containing protein</fullName>
    </recommendedName>
</protein>
<feature type="transmembrane region" description="Helical" evidence="1">
    <location>
        <begin position="349"/>
        <end position="372"/>
    </location>
</feature>
<feature type="transmembrane region" description="Helical" evidence="1">
    <location>
        <begin position="191"/>
        <end position="213"/>
    </location>
</feature>
<feature type="domain" description="DUF4806" evidence="2">
    <location>
        <begin position="1388"/>
        <end position="1469"/>
    </location>
</feature>
<dbReference type="PANTHER" id="PTHR33053">
    <property type="entry name" value="PROTEIN, PUTATIVE-RELATED"/>
    <property type="match status" value="1"/>
</dbReference>
<dbReference type="OrthoDB" id="8297494at2759"/>
<organism evidence="3 4">
    <name type="scientific">Folsomia candida</name>
    <name type="common">Springtail</name>
    <dbReference type="NCBI Taxonomy" id="158441"/>
    <lineage>
        <taxon>Eukaryota</taxon>
        <taxon>Metazoa</taxon>
        <taxon>Ecdysozoa</taxon>
        <taxon>Arthropoda</taxon>
        <taxon>Hexapoda</taxon>
        <taxon>Collembola</taxon>
        <taxon>Entomobryomorpha</taxon>
        <taxon>Isotomoidea</taxon>
        <taxon>Isotomidae</taxon>
        <taxon>Proisotominae</taxon>
        <taxon>Folsomia</taxon>
    </lineage>
</organism>
<gene>
    <name evidence="3" type="ORF">Fcan01_25496</name>
</gene>
<feature type="transmembrane region" description="Helical" evidence="1">
    <location>
        <begin position="115"/>
        <end position="134"/>
    </location>
</feature>
<keyword evidence="1" id="KW-0812">Transmembrane</keyword>
<dbReference type="EMBL" id="LNIX01000037">
    <property type="protein sequence ID" value="OXA39755.1"/>
    <property type="molecule type" value="Genomic_DNA"/>
</dbReference>
<dbReference type="Proteomes" id="UP000198287">
    <property type="component" value="Unassembled WGS sequence"/>
</dbReference>
<evidence type="ECO:0000256" key="1">
    <source>
        <dbReference type="SAM" id="Phobius"/>
    </source>
</evidence>
<keyword evidence="4" id="KW-1185">Reference proteome</keyword>
<feature type="transmembrane region" description="Helical" evidence="1">
    <location>
        <begin position="140"/>
        <end position="163"/>
    </location>
</feature>
<keyword evidence="1" id="KW-0472">Membrane</keyword>
<proteinExistence type="predicted"/>